<name>A0A915JG96_ROMCU</name>
<keyword evidence="1" id="KW-1185">Reference proteome</keyword>
<accession>A0A915JG96</accession>
<reference evidence="2" key="1">
    <citation type="submission" date="2022-11" db="UniProtKB">
        <authorList>
            <consortium name="WormBaseParasite"/>
        </authorList>
    </citation>
    <scope>IDENTIFICATION</scope>
</reference>
<dbReference type="AlphaFoldDB" id="A0A915JG96"/>
<evidence type="ECO:0000313" key="2">
    <source>
        <dbReference type="WBParaSite" id="nRc.2.0.1.t24947-RA"/>
    </source>
</evidence>
<protein>
    <submittedName>
        <fullName evidence="2">Uncharacterized protein</fullName>
    </submittedName>
</protein>
<organism evidence="1 2">
    <name type="scientific">Romanomermis culicivorax</name>
    <name type="common">Nematode worm</name>
    <dbReference type="NCBI Taxonomy" id="13658"/>
    <lineage>
        <taxon>Eukaryota</taxon>
        <taxon>Metazoa</taxon>
        <taxon>Ecdysozoa</taxon>
        <taxon>Nematoda</taxon>
        <taxon>Enoplea</taxon>
        <taxon>Dorylaimia</taxon>
        <taxon>Mermithida</taxon>
        <taxon>Mermithoidea</taxon>
        <taxon>Mermithidae</taxon>
        <taxon>Romanomermis</taxon>
    </lineage>
</organism>
<proteinExistence type="predicted"/>
<dbReference type="WBParaSite" id="nRc.2.0.1.t24947-RA">
    <property type="protein sequence ID" value="nRc.2.0.1.t24947-RA"/>
    <property type="gene ID" value="nRc.2.0.1.g24947"/>
</dbReference>
<evidence type="ECO:0000313" key="1">
    <source>
        <dbReference type="Proteomes" id="UP000887565"/>
    </source>
</evidence>
<sequence>MQSSVLSVRDLWASHQRPVGCVVGVRSQLADRSKRFASVCSGGCRGCSSGCGVPNFGAGDQRKESARDSGFEGGPCAAAFKTLVKRLRRLRRLYFRIGLVHEVGSFRGSDFGFHCIENTTGFSNEVGQLLDIHKTFCLFADC</sequence>
<dbReference type="Proteomes" id="UP000887565">
    <property type="component" value="Unplaced"/>
</dbReference>